<dbReference type="InterPro" id="IPR050187">
    <property type="entry name" value="Lipid_Phosphate_FormReg"/>
</dbReference>
<keyword evidence="3" id="KW-0418">Kinase</keyword>
<gene>
    <name evidence="6" type="ORF">OSTLU_17414</name>
</gene>
<dbReference type="Pfam" id="PF00781">
    <property type="entry name" value="DAGK_cat"/>
    <property type="match status" value="1"/>
</dbReference>
<dbReference type="InterPro" id="IPR045540">
    <property type="entry name" value="YegS/DAGK_C"/>
</dbReference>
<sequence>MATVDAVARVATTGRGRATLVLGDGTRVVRVEDVVRVEVRRRRRRHRHHRDEDDDARTLAVTAIARRRGFPGISTRKRSARRLKTHETACATAAVANEARTRCAEACGLDDADASGTARERRRRVLVIVNPRSGRGEGTKIWETKARAVLEAANIECATRTTKARGEATNIARELDASLYDGVVAVGGDGTVAELFQGLSEREDREEIYAKMPIGIVPAGSGNALCKSIQHAGGEPCDPVSCALTIARWRTRALDRSEVRFQDSKTASGWGDDSKVTHSLLSTSWGFFSDVDIESERFRFLGGARFTLQAIVRILARRKYQCELLYETTEEGEAYNAQHCDGPHGEPVPGRPGWRRVAGDVLGLWALNVPWGTESTLAAPHAKFDDGSIDVVLVNVTNRKNMLKLLLDFDAGDHARNRAVRYIKAKSFEIYPAAAAAAAATAAAIVDASSETNATAPGGGGYIAVDGEVLASRRFRAAAAAAFPYGPFRCDVIRAACAVFAPPSA</sequence>
<dbReference type="STRING" id="436017.A4S502"/>
<dbReference type="PROSITE" id="PS50146">
    <property type="entry name" value="DAGK"/>
    <property type="match status" value="1"/>
</dbReference>
<dbReference type="InterPro" id="IPR017438">
    <property type="entry name" value="ATP-NAD_kinase_N"/>
</dbReference>
<dbReference type="AlphaFoldDB" id="A4S502"/>
<evidence type="ECO:0000256" key="2">
    <source>
        <dbReference type="ARBA" id="ARBA00022741"/>
    </source>
</evidence>
<reference evidence="6 7" key="1">
    <citation type="journal article" date="2007" name="Proc. Natl. Acad. Sci. U.S.A.">
        <title>The tiny eukaryote Ostreococcus provides genomic insights into the paradox of plankton speciation.</title>
        <authorList>
            <person name="Palenik B."/>
            <person name="Grimwood J."/>
            <person name="Aerts A."/>
            <person name="Rouze P."/>
            <person name="Salamov A."/>
            <person name="Putnam N."/>
            <person name="Dupont C."/>
            <person name="Jorgensen R."/>
            <person name="Derelle E."/>
            <person name="Rombauts S."/>
            <person name="Zhou K."/>
            <person name="Otillar R."/>
            <person name="Merchant S.S."/>
            <person name="Podell S."/>
            <person name="Gaasterland T."/>
            <person name="Napoli C."/>
            <person name="Gendler K."/>
            <person name="Manuell A."/>
            <person name="Tai V."/>
            <person name="Vallon O."/>
            <person name="Piganeau G."/>
            <person name="Jancek S."/>
            <person name="Heijde M."/>
            <person name="Jabbari K."/>
            <person name="Bowler C."/>
            <person name="Lohr M."/>
            <person name="Robbens S."/>
            <person name="Werner G."/>
            <person name="Dubchak I."/>
            <person name="Pazour G.J."/>
            <person name="Ren Q."/>
            <person name="Paulsen I."/>
            <person name="Delwiche C."/>
            <person name="Schmutz J."/>
            <person name="Rokhsar D."/>
            <person name="Van de Peer Y."/>
            <person name="Moreau H."/>
            <person name="Grigoriev I.V."/>
        </authorList>
    </citation>
    <scope>NUCLEOTIDE SEQUENCE [LARGE SCALE GENOMIC DNA]</scope>
    <source>
        <strain evidence="6 7">CCE9901</strain>
    </source>
</reference>
<dbReference type="InterPro" id="IPR001206">
    <property type="entry name" value="Diacylglycerol_kinase_cat_dom"/>
</dbReference>
<protein>
    <recommendedName>
        <fullName evidence="5">DAGKc domain-containing protein</fullName>
    </recommendedName>
</protein>
<dbReference type="eggNOG" id="KOG1116">
    <property type="taxonomic scope" value="Eukaryota"/>
</dbReference>
<dbReference type="OrthoDB" id="3853857at2759"/>
<evidence type="ECO:0000313" key="7">
    <source>
        <dbReference type="Proteomes" id="UP000001568"/>
    </source>
</evidence>
<evidence type="ECO:0000256" key="1">
    <source>
        <dbReference type="ARBA" id="ARBA00022679"/>
    </source>
</evidence>
<dbReference type="Proteomes" id="UP000001568">
    <property type="component" value="Chromosome 11"/>
</dbReference>
<evidence type="ECO:0000256" key="4">
    <source>
        <dbReference type="ARBA" id="ARBA00022840"/>
    </source>
</evidence>
<dbReference type="Gene3D" id="2.60.200.40">
    <property type="match status" value="1"/>
</dbReference>
<dbReference type="EMBL" id="CP000591">
    <property type="protein sequence ID" value="ABO98818.1"/>
    <property type="molecule type" value="Genomic_DNA"/>
</dbReference>
<keyword evidence="1" id="KW-0808">Transferase</keyword>
<proteinExistence type="predicted"/>
<dbReference type="GO" id="GO:0016020">
    <property type="term" value="C:membrane"/>
    <property type="evidence" value="ECO:0007669"/>
    <property type="project" value="TreeGrafter"/>
</dbReference>
<dbReference type="HOGENOM" id="CLU_540137_0_0_1"/>
<dbReference type="GO" id="GO:0005524">
    <property type="term" value="F:ATP binding"/>
    <property type="evidence" value="ECO:0007669"/>
    <property type="project" value="UniProtKB-KW"/>
</dbReference>
<dbReference type="GO" id="GO:0005737">
    <property type="term" value="C:cytoplasm"/>
    <property type="evidence" value="ECO:0007669"/>
    <property type="project" value="TreeGrafter"/>
</dbReference>
<evidence type="ECO:0000256" key="3">
    <source>
        <dbReference type="ARBA" id="ARBA00022777"/>
    </source>
</evidence>
<dbReference type="OMA" id="GPPIQLM"/>
<dbReference type="GO" id="GO:0001727">
    <property type="term" value="F:lipid kinase activity"/>
    <property type="evidence" value="ECO:0007669"/>
    <property type="project" value="TreeGrafter"/>
</dbReference>
<dbReference type="Pfam" id="PF19279">
    <property type="entry name" value="YegS_C"/>
    <property type="match status" value="1"/>
</dbReference>
<evidence type="ECO:0000259" key="5">
    <source>
        <dbReference type="PROSITE" id="PS50146"/>
    </source>
</evidence>
<dbReference type="RefSeq" id="XP_001420525.1">
    <property type="nucleotide sequence ID" value="XM_001420488.1"/>
</dbReference>
<dbReference type="GO" id="GO:0046512">
    <property type="term" value="P:sphingosine biosynthetic process"/>
    <property type="evidence" value="ECO:0007669"/>
    <property type="project" value="TreeGrafter"/>
</dbReference>
<dbReference type="SMART" id="SM00046">
    <property type="entry name" value="DAGKc"/>
    <property type="match status" value="1"/>
</dbReference>
<accession>A4S502</accession>
<keyword evidence="4" id="KW-0067">ATP-binding</keyword>
<keyword evidence="2" id="KW-0547">Nucleotide-binding</keyword>
<feature type="domain" description="DAGKc" evidence="5">
    <location>
        <begin position="120"/>
        <end position="263"/>
    </location>
</feature>
<dbReference type="PANTHER" id="PTHR12358">
    <property type="entry name" value="SPHINGOSINE KINASE"/>
    <property type="match status" value="1"/>
</dbReference>
<keyword evidence="7" id="KW-1185">Reference proteome</keyword>
<dbReference type="Gramene" id="ABO98818">
    <property type="protein sequence ID" value="ABO98818"/>
    <property type="gene ID" value="OSTLU_17414"/>
</dbReference>
<evidence type="ECO:0000313" key="6">
    <source>
        <dbReference type="EMBL" id="ABO98818.1"/>
    </source>
</evidence>
<dbReference type="GeneID" id="5004412"/>
<dbReference type="PANTHER" id="PTHR12358:SF31">
    <property type="entry name" value="ACYLGLYCEROL KINASE, MITOCHONDRIAL"/>
    <property type="match status" value="1"/>
</dbReference>
<dbReference type="Gene3D" id="3.40.50.10330">
    <property type="entry name" value="Probable inorganic polyphosphate/atp-NAD kinase, domain 1"/>
    <property type="match status" value="1"/>
</dbReference>
<name>A4S502_OSTLU</name>
<organism evidence="6 7">
    <name type="scientific">Ostreococcus lucimarinus (strain CCE9901)</name>
    <dbReference type="NCBI Taxonomy" id="436017"/>
    <lineage>
        <taxon>Eukaryota</taxon>
        <taxon>Viridiplantae</taxon>
        <taxon>Chlorophyta</taxon>
        <taxon>Mamiellophyceae</taxon>
        <taxon>Mamiellales</taxon>
        <taxon>Bathycoccaceae</taxon>
        <taxon>Ostreococcus</taxon>
    </lineage>
</organism>
<dbReference type="SUPFAM" id="SSF111331">
    <property type="entry name" value="NAD kinase/diacylglycerol kinase-like"/>
    <property type="match status" value="1"/>
</dbReference>
<dbReference type="InterPro" id="IPR016064">
    <property type="entry name" value="NAD/diacylglycerol_kinase_sf"/>
</dbReference>
<dbReference type="KEGG" id="olu:OSTLU_17414"/>